<dbReference type="RefSeq" id="WP_369017683.1">
    <property type="nucleotide sequence ID" value="NZ_CP121689.1"/>
</dbReference>
<sequence length="858" mass="97146">MKNFTQVAVPHEDILSGKLAMDVFAADLWQVARGEAPLDYRDADLFFKKTYLTAGLKNILEIARARLEGRSGDSVIELQTPFGGGKTHTLIALYHKAREWNARVVVFDGTALHPGEIRPWEELERQLTGKVVFTRGEVAPGREKLIDLLSEHSPALILMDELLEYTTKAAGIRVGDSNLASQTLAFIQELTGAVSAVGNALLVLTLPSSVLEHYDENAERMFQQLQKIAGRMERIYTPVADDEIERVVRARLFSRVKEEEVKEVVDEFVDYARGEGLLSSDELPRYRERFLKSYPFKPEVIDILYKRWGSFPTFQRTRGVLRLLSLVISDLLDKNLPFIRLGDFNLSNQELRRELIRHLGQEWDSIIAQDITAEDSGASKVNEVLGPSYRSFRLGTVVSTTIFMTSFSGRGESEKGISVRDIKLSVLYPGISSTVVDTVISNLKEKLFYLSDEGLFFTNQPNLNRVIVEREESFSEEELREKERKILEESISRPSLFRVFLYPRSSRDIPDTPEFKLVILNQSQPEQGFLETCGEIPRVYRNTLIFLCSDEEQREAFYLYLRKLLALEHIENDSRLNLKEGQKREVKVKLRNLKGRAYEELRKLYHKLFLPAREGYRELSLGLPTYGESSLVQEIYNYLRSQGEILEKIAPRVIREKYLANRSYVDIRSLYEAFLKTPGEIRLTSQEAFLESIKEGVKQGLFGFARATDRDLEDICIGKTPEVSFTDEEVIVKPDLCVKEEKEEVESGTAGGSVSSGGEETEKGPAPHTGSPPQSGTTTEGPPASREYSEVTLGLKASPGNLSTIVRVVNYLRNQFENCTVEVVLRAKGGKISAAEYEDKIKEALEQAGIEVEEEYHA</sequence>
<feature type="region of interest" description="Disordered" evidence="1">
    <location>
        <begin position="742"/>
        <end position="789"/>
    </location>
</feature>
<accession>A0ABZ2YBC2</accession>
<organism evidence="2 3">
    <name type="scientific">Thermatribacter velox</name>
    <dbReference type="NCBI Taxonomy" id="3039681"/>
    <lineage>
        <taxon>Bacteria</taxon>
        <taxon>Pseudomonadati</taxon>
        <taxon>Atribacterota</taxon>
        <taxon>Atribacteria</taxon>
        <taxon>Atribacterales</taxon>
        <taxon>Thermatribacteraceae</taxon>
        <taxon>Thermatribacter</taxon>
    </lineage>
</organism>
<gene>
    <name evidence="2" type="ORF">QBE54_08030</name>
</gene>
<evidence type="ECO:0000313" key="2">
    <source>
        <dbReference type="EMBL" id="WZL75536.1"/>
    </source>
</evidence>
<feature type="compositionally biased region" description="Polar residues" evidence="1">
    <location>
        <begin position="771"/>
        <end position="780"/>
    </location>
</feature>
<dbReference type="EMBL" id="CP121689">
    <property type="protein sequence ID" value="WZL75536.1"/>
    <property type="molecule type" value="Genomic_DNA"/>
</dbReference>
<reference evidence="2 3" key="1">
    <citation type="submission" date="2023-03" db="EMBL/GenBank/DDBJ databases">
        <title>Novel Species.</title>
        <authorList>
            <person name="Ma S."/>
        </authorList>
    </citation>
    <scope>NUCLEOTIDE SEQUENCE [LARGE SCALE GENOMIC DNA]</scope>
    <source>
        <strain evidence="2 3">B11</strain>
    </source>
</reference>
<dbReference type="InterPro" id="IPR007555">
    <property type="entry name" value="DUF499"/>
</dbReference>
<keyword evidence="3" id="KW-1185">Reference proteome</keyword>
<dbReference type="Pfam" id="PF04465">
    <property type="entry name" value="DUF499"/>
    <property type="match status" value="1"/>
</dbReference>
<protein>
    <submittedName>
        <fullName evidence="2">DUF499 domain-containing protein</fullName>
    </submittedName>
</protein>
<proteinExistence type="predicted"/>
<evidence type="ECO:0000313" key="3">
    <source>
        <dbReference type="Proteomes" id="UP001461341"/>
    </source>
</evidence>
<name>A0ABZ2YBC2_9BACT</name>
<evidence type="ECO:0000256" key="1">
    <source>
        <dbReference type="SAM" id="MobiDB-lite"/>
    </source>
</evidence>
<dbReference type="Proteomes" id="UP001461341">
    <property type="component" value="Chromosome"/>
</dbReference>